<name>A0AA88H0S9_NAELO</name>
<feature type="compositionally biased region" description="Low complexity" evidence="1">
    <location>
        <begin position="42"/>
        <end position="56"/>
    </location>
</feature>
<feature type="domain" description="FHA" evidence="2">
    <location>
        <begin position="28"/>
        <end position="96"/>
    </location>
</feature>
<dbReference type="PROSITE" id="PS50006">
    <property type="entry name" value="FHA_DOMAIN"/>
    <property type="match status" value="1"/>
</dbReference>
<gene>
    <name evidence="3" type="ORF">C9374_014408</name>
</gene>
<evidence type="ECO:0000259" key="2">
    <source>
        <dbReference type="PROSITE" id="PS50006"/>
    </source>
</evidence>
<dbReference type="InterPro" id="IPR000253">
    <property type="entry name" value="FHA_dom"/>
</dbReference>
<reference evidence="3 4" key="1">
    <citation type="journal article" date="2018" name="BMC Genomics">
        <title>The genome of Naegleria lovaniensis, the basis for a comparative approach to unravel pathogenicity factors of the human pathogenic amoeba N. fowleri.</title>
        <authorList>
            <person name="Liechti N."/>
            <person name="Schurch N."/>
            <person name="Bruggmann R."/>
            <person name="Wittwer M."/>
        </authorList>
    </citation>
    <scope>NUCLEOTIDE SEQUENCE [LARGE SCALE GENOMIC DNA]</scope>
    <source>
        <strain evidence="3 4">ATCC 30569</strain>
    </source>
</reference>
<keyword evidence="4" id="KW-1185">Reference proteome</keyword>
<dbReference type="GeneID" id="68106861"/>
<evidence type="ECO:0000313" key="3">
    <source>
        <dbReference type="EMBL" id="KAG2389008.1"/>
    </source>
</evidence>
<sequence length="144" mass="15550">MGSCASVVLHSNATLQTETSEKVVIDLISYGSQSDGKCCQESSSSDCTSTSHPSSSNMILSQQHQSLDTSQTEADTPYYEEDAASSPGSLLDKKRNSLIKPGPVRHRSIPFIIISQSTRSQLTTQKRPMACSAFLCVPDDVKSF</sequence>
<dbReference type="RefSeq" id="XP_044553000.1">
    <property type="nucleotide sequence ID" value="XM_044690393.1"/>
</dbReference>
<proteinExistence type="predicted"/>
<dbReference type="Proteomes" id="UP000816034">
    <property type="component" value="Unassembled WGS sequence"/>
</dbReference>
<accession>A0AA88H0S9</accession>
<evidence type="ECO:0000313" key="4">
    <source>
        <dbReference type="Proteomes" id="UP000816034"/>
    </source>
</evidence>
<organism evidence="3 4">
    <name type="scientific">Naegleria lovaniensis</name>
    <name type="common">Amoeba</name>
    <dbReference type="NCBI Taxonomy" id="51637"/>
    <lineage>
        <taxon>Eukaryota</taxon>
        <taxon>Discoba</taxon>
        <taxon>Heterolobosea</taxon>
        <taxon>Tetramitia</taxon>
        <taxon>Eutetramitia</taxon>
        <taxon>Vahlkampfiidae</taxon>
        <taxon>Naegleria</taxon>
    </lineage>
</organism>
<dbReference type="EMBL" id="PYSW02000008">
    <property type="protein sequence ID" value="KAG2389008.1"/>
    <property type="molecule type" value="Genomic_DNA"/>
</dbReference>
<feature type="compositionally biased region" description="Polar residues" evidence="1">
    <location>
        <begin position="57"/>
        <end position="74"/>
    </location>
</feature>
<protein>
    <recommendedName>
        <fullName evidence="2">FHA domain-containing protein</fullName>
    </recommendedName>
</protein>
<evidence type="ECO:0000256" key="1">
    <source>
        <dbReference type="SAM" id="MobiDB-lite"/>
    </source>
</evidence>
<comment type="caution">
    <text evidence="3">The sequence shown here is derived from an EMBL/GenBank/DDBJ whole genome shotgun (WGS) entry which is preliminary data.</text>
</comment>
<feature type="region of interest" description="Disordered" evidence="1">
    <location>
        <begin position="35"/>
        <end position="102"/>
    </location>
</feature>
<dbReference type="AlphaFoldDB" id="A0AA88H0S9"/>